<keyword evidence="13" id="KW-1185">Reference proteome</keyword>
<dbReference type="Pfam" id="PF25133">
    <property type="entry name" value="TYW2_N_2"/>
    <property type="match status" value="1"/>
</dbReference>
<sequence length="534" mass="60400">IFRKVLFAVCRLHATYFNRPVHLCNKFAHTLMSESDVVFPATNGLPPLKEDAVFDKGIFNQSVSMLVVGVACNRGLSRLLEQLRPYFPPFVHIPKLQKTYTDDAGVLRKLTLLQPTSSIADSEFIADLKKQNIDVSLKPYFPPDSSCTQNEANAEEPPEVSISVLPSVHQPCSLRLKVTYENFSFEHALKLLLPDHLMPVSGFTAVGHVAHFNLKPDALPYRHLIGQLALDKLPNIRTVIHKASAIESDYRTFEMELMAGEPNYVTVVRENNLSFHLDMSKVYWNSRLGTEHARIVERIRHSLPLATEHGDQTVFATRTVVYDVFAGVGPFAVPAAKLGCDVFANDLNPESYKWLLKNVTVNKTKRKPLENVKCFNLDGRVFIREILLPHYWKSLCSSEPPQRFVVIMNLPALAPEFLDAFSVDGEYEKCDPTVPLEIFCYCFLRRHIESEDTVKQRIANALHCVDLFGEAAPNEASMTVKSWNFRFVRDVAPYKDMYCAEFQLMLARKEANADSVDCCSGEKKPRWSISGLTT</sequence>
<keyword evidence="2" id="KW-0963">Cytoplasm</keyword>
<dbReference type="Gene3D" id="3.30.300.110">
    <property type="entry name" value="Met-10+ protein-like domains"/>
    <property type="match status" value="1"/>
</dbReference>
<dbReference type="PANTHER" id="PTHR23245:SF36">
    <property type="entry name" value="TRNA (GUANINE(37)-N1)-METHYLTRANSFERASE"/>
    <property type="match status" value="1"/>
</dbReference>
<organism evidence="12 13">
    <name type="scientific">Opisthorchis viverrini</name>
    <name type="common">Southeast Asian liver fluke</name>
    <dbReference type="NCBI Taxonomy" id="6198"/>
    <lineage>
        <taxon>Eukaryota</taxon>
        <taxon>Metazoa</taxon>
        <taxon>Spiralia</taxon>
        <taxon>Lophotrochozoa</taxon>
        <taxon>Platyhelminthes</taxon>
        <taxon>Trematoda</taxon>
        <taxon>Digenea</taxon>
        <taxon>Opisthorchiida</taxon>
        <taxon>Opisthorchiata</taxon>
        <taxon>Opisthorchiidae</taxon>
        <taxon>Opisthorchis</taxon>
    </lineage>
</organism>
<dbReference type="Gene3D" id="3.40.50.150">
    <property type="entry name" value="Vaccinia Virus protein VP39"/>
    <property type="match status" value="1"/>
</dbReference>
<dbReference type="EMBL" id="KV893059">
    <property type="protein sequence ID" value="OON19780.1"/>
    <property type="molecule type" value="Genomic_DNA"/>
</dbReference>
<evidence type="ECO:0000256" key="1">
    <source>
        <dbReference type="ARBA" id="ARBA00009775"/>
    </source>
</evidence>
<dbReference type="SUPFAM" id="SSF53335">
    <property type="entry name" value="S-adenosyl-L-methionine-dependent methyltransferases"/>
    <property type="match status" value="1"/>
</dbReference>
<keyword evidence="5" id="KW-0949">S-adenosyl-L-methionine</keyword>
<gene>
    <name evidence="12" type="ORF">X801_04348</name>
</gene>
<dbReference type="PANTHER" id="PTHR23245">
    <property type="entry name" value="TRNA METHYLTRANSFERASE"/>
    <property type="match status" value="1"/>
</dbReference>
<feature type="non-terminal residue" evidence="12">
    <location>
        <position position="1"/>
    </location>
</feature>
<evidence type="ECO:0000256" key="6">
    <source>
        <dbReference type="ARBA" id="ARBA00022694"/>
    </source>
</evidence>
<dbReference type="GO" id="GO:0002939">
    <property type="term" value="P:tRNA N1-guanine methylation"/>
    <property type="evidence" value="ECO:0007669"/>
    <property type="project" value="TreeGrafter"/>
</dbReference>
<comment type="catalytic activity">
    <reaction evidence="10">
        <text>guanosine(37) in tRNA + S-adenosyl-L-methionine = N(1)-methylguanosine(37) in tRNA + S-adenosyl-L-homocysteine + H(+)</text>
        <dbReference type="Rhea" id="RHEA:36899"/>
        <dbReference type="Rhea" id="RHEA-COMP:10145"/>
        <dbReference type="Rhea" id="RHEA-COMP:10147"/>
        <dbReference type="ChEBI" id="CHEBI:15378"/>
        <dbReference type="ChEBI" id="CHEBI:57856"/>
        <dbReference type="ChEBI" id="CHEBI:59789"/>
        <dbReference type="ChEBI" id="CHEBI:73542"/>
        <dbReference type="ChEBI" id="CHEBI:74269"/>
        <dbReference type="EC" id="2.1.1.228"/>
    </reaction>
</comment>
<keyword evidence="4" id="KW-0808">Transferase</keyword>
<keyword evidence="6" id="KW-0819">tRNA processing</keyword>
<evidence type="ECO:0000256" key="5">
    <source>
        <dbReference type="ARBA" id="ARBA00022691"/>
    </source>
</evidence>
<dbReference type="AlphaFoldDB" id="A0A1S8WZ73"/>
<evidence type="ECO:0000256" key="7">
    <source>
        <dbReference type="ARBA" id="ARBA00023128"/>
    </source>
</evidence>
<comment type="similarity">
    <text evidence="1">Belongs to the class I-like SAM-binding methyltransferase superfamily. TRM5/TYW2 family.</text>
</comment>
<keyword evidence="7" id="KW-0496">Mitochondrion</keyword>
<keyword evidence="8" id="KW-0539">Nucleus</keyword>
<evidence type="ECO:0000259" key="11">
    <source>
        <dbReference type="PROSITE" id="PS51684"/>
    </source>
</evidence>
<evidence type="ECO:0000256" key="10">
    <source>
        <dbReference type="ARBA" id="ARBA00047783"/>
    </source>
</evidence>
<dbReference type="GO" id="GO:0070901">
    <property type="term" value="P:mitochondrial tRNA methylation"/>
    <property type="evidence" value="ECO:0007669"/>
    <property type="project" value="UniProtKB-ARBA"/>
</dbReference>
<dbReference type="PROSITE" id="PS51684">
    <property type="entry name" value="SAM_MT_TRM5_TYW2"/>
    <property type="match status" value="1"/>
</dbReference>
<dbReference type="InterPro" id="IPR056744">
    <property type="entry name" value="TRM5/TYW2-like_N"/>
</dbReference>
<dbReference type="GO" id="GO:0005759">
    <property type="term" value="C:mitochondrial matrix"/>
    <property type="evidence" value="ECO:0007669"/>
    <property type="project" value="TreeGrafter"/>
</dbReference>
<comment type="function">
    <text evidence="9">Involved in mitochondrial tRNA methylation. Specifically methylates the N1 position of guanosine-37 in various tRNAs. Methylation is not dependent on the nature of the nucleoside 5' of the target nucleoside. This is the first step in the biosynthesis of wybutosine (yW), a modified base adjacent to the anticodon of tRNAs and required for accurate decoding.</text>
</comment>
<dbReference type="InterPro" id="IPR030382">
    <property type="entry name" value="MeTrfase_TRM5/TYW2"/>
</dbReference>
<reference evidence="12 13" key="1">
    <citation type="submission" date="2015-03" db="EMBL/GenBank/DDBJ databases">
        <title>Draft genome of the nematode, Opisthorchis viverrini.</title>
        <authorList>
            <person name="Mitreva M."/>
        </authorList>
    </citation>
    <scope>NUCLEOTIDE SEQUENCE [LARGE SCALE GENOMIC DNA]</scope>
    <source>
        <strain evidence="12">Khon Kaen</strain>
    </source>
</reference>
<evidence type="ECO:0000256" key="9">
    <source>
        <dbReference type="ARBA" id="ARBA00045951"/>
    </source>
</evidence>
<evidence type="ECO:0000256" key="8">
    <source>
        <dbReference type="ARBA" id="ARBA00023242"/>
    </source>
</evidence>
<dbReference type="InterPro" id="IPR056743">
    <property type="entry name" value="TRM5-TYW2-like_MTfase"/>
</dbReference>
<evidence type="ECO:0000256" key="3">
    <source>
        <dbReference type="ARBA" id="ARBA00022603"/>
    </source>
</evidence>
<dbReference type="Pfam" id="PF02475">
    <property type="entry name" value="TRM5-TYW2_MTfase"/>
    <property type="match status" value="1"/>
</dbReference>
<keyword evidence="3" id="KW-0489">Methyltransferase</keyword>
<accession>A0A1S8WZ73</accession>
<dbReference type="HAMAP" id="MF_03152">
    <property type="entry name" value="TRM5"/>
    <property type="match status" value="1"/>
</dbReference>
<dbReference type="FunFam" id="3.30.300.110:FF:000001">
    <property type="entry name" value="tRNA (guanine(37)-N1)-methyltransferase"/>
    <property type="match status" value="1"/>
</dbReference>
<evidence type="ECO:0000256" key="4">
    <source>
        <dbReference type="ARBA" id="ARBA00022679"/>
    </source>
</evidence>
<evidence type="ECO:0000313" key="12">
    <source>
        <dbReference type="EMBL" id="OON19780.1"/>
    </source>
</evidence>
<dbReference type="Proteomes" id="UP000243686">
    <property type="component" value="Unassembled WGS sequence"/>
</dbReference>
<proteinExistence type="inferred from homology"/>
<dbReference type="InterPro" id="IPR029063">
    <property type="entry name" value="SAM-dependent_MTases_sf"/>
</dbReference>
<dbReference type="InterPro" id="IPR025792">
    <property type="entry name" value="tRNA_Gua_MeTrfase_euk"/>
</dbReference>
<evidence type="ECO:0000256" key="2">
    <source>
        <dbReference type="ARBA" id="ARBA00022490"/>
    </source>
</evidence>
<evidence type="ECO:0000313" key="13">
    <source>
        <dbReference type="Proteomes" id="UP000243686"/>
    </source>
</evidence>
<dbReference type="GO" id="GO:0052906">
    <property type="term" value="F:tRNA (guanine(37)-N1)-methyltransferase activity"/>
    <property type="evidence" value="ECO:0007669"/>
    <property type="project" value="UniProtKB-EC"/>
</dbReference>
<feature type="domain" description="SAM-dependent methyltransferase TRM5/TYW2-type" evidence="11">
    <location>
        <begin position="203"/>
        <end position="506"/>
    </location>
</feature>
<name>A0A1S8WZ73_OPIVI</name>
<protein>
    <submittedName>
        <fullName evidence="12">Met-10+ like-protein</fullName>
    </submittedName>
</protein>